<sequence>MVEAAARSGRFNTAADALRQRTESQAAIVPVTKAVDHLEENWGNQPIADTTDDDRDASGTEPPSTGVRSVTLLPSA</sequence>
<evidence type="ECO:0000313" key="2">
    <source>
        <dbReference type="EMBL" id="GAA5125958.1"/>
    </source>
</evidence>
<feature type="region of interest" description="Disordered" evidence="1">
    <location>
        <begin position="1"/>
        <end position="24"/>
    </location>
</feature>
<gene>
    <name evidence="2" type="ORF">GCM10023320_41090</name>
</gene>
<dbReference type="EMBL" id="BAABJO010000014">
    <property type="protein sequence ID" value="GAA5125958.1"/>
    <property type="molecule type" value="Genomic_DNA"/>
</dbReference>
<proteinExistence type="predicted"/>
<organism evidence="2 3">
    <name type="scientific">Pseudonocardia adelaidensis</name>
    <dbReference type="NCBI Taxonomy" id="648754"/>
    <lineage>
        <taxon>Bacteria</taxon>
        <taxon>Bacillati</taxon>
        <taxon>Actinomycetota</taxon>
        <taxon>Actinomycetes</taxon>
        <taxon>Pseudonocardiales</taxon>
        <taxon>Pseudonocardiaceae</taxon>
        <taxon>Pseudonocardia</taxon>
    </lineage>
</organism>
<feature type="compositionally biased region" description="Polar residues" evidence="1">
    <location>
        <begin position="61"/>
        <end position="76"/>
    </location>
</feature>
<evidence type="ECO:0000256" key="1">
    <source>
        <dbReference type="SAM" id="MobiDB-lite"/>
    </source>
</evidence>
<reference evidence="3" key="1">
    <citation type="journal article" date="2019" name="Int. J. Syst. Evol. Microbiol.">
        <title>The Global Catalogue of Microorganisms (GCM) 10K type strain sequencing project: providing services to taxonomists for standard genome sequencing and annotation.</title>
        <authorList>
            <consortium name="The Broad Institute Genomics Platform"/>
            <consortium name="The Broad Institute Genome Sequencing Center for Infectious Disease"/>
            <person name="Wu L."/>
            <person name="Ma J."/>
        </authorList>
    </citation>
    <scope>NUCLEOTIDE SEQUENCE [LARGE SCALE GENOMIC DNA]</scope>
    <source>
        <strain evidence="3">JCM 18302</strain>
    </source>
</reference>
<feature type="region of interest" description="Disordered" evidence="1">
    <location>
        <begin position="37"/>
        <end position="76"/>
    </location>
</feature>
<dbReference type="Proteomes" id="UP001500804">
    <property type="component" value="Unassembled WGS sequence"/>
</dbReference>
<protein>
    <recommendedName>
        <fullName evidence="4">Antitoxin ParD1/3/4</fullName>
    </recommendedName>
</protein>
<accession>A0ABP9NPW4</accession>
<evidence type="ECO:0000313" key="3">
    <source>
        <dbReference type="Proteomes" id="UP001500804"/>
    </source>
</evidence>
<evidence type="ECO:0008006" key="4">
    <source>
        <dbReference type="Google" id="ProtNLM"/>
    </source>
</evidence>
<keyword evidence="3" id="KW-1185">Reference proteome</keyword>
<comment type="caution">
    <text evidence="2">The sequence shown here is derived from an EMBL/GenBank/DDBJ whole genome shotgun (WGS) entry which is preliminary data.</text>
</comment>
<name>A0ABP9NPW4_9PSEU</name>